<comment type="caution">
    <text evidence="4">The sequence shown here is derived from an EMBL/GenBank/DDBJ whole genome shotgun (WGS) entry which is preliminary data.</text>
</comment>
<proteinExistence type="predicted"/>
<keyword evidence="5" id="KW-1185">Reference proteome</keyword>
<dbReference type="Pfam" id="PF13385">
    <property type="entry name" value="Laminin_G_3"/>
    <property type="match status" value="1"/>
</dbReference>
<evidence type="ECO:0000256" key="1">
    <source>
        <dbReference type="ARBA" id="ARBA00022729"/>
    </source>
</evidence>
<organism evidence="4 5">
    <name type="scientific">Bremerella alba</name>
    <dbReference type="NCBI Taxonomy" id="980252"/>
    <lineage>
        <taxon>Bacteria</taxon>
        <taxon>Pseudomonadati</taxon>
        <taxon>Planctomycetota</taxon>
        <taxon>Planctomycetia</taxon>
        <taxon>Pirellulales</taxon>
        <taxon>Pirellulaceae</taxon>
        <taxon>Bremerella</taxon>
    </lineage>
</organism>
<dbReference type="InterPro" id="IPR013320">
    <property type="entry name" value="ConA-like_dom_sf"/>
</dbReference>
<dbReference type="GO" id="GO:0016989">
    <property type="term" value="F:sigma factor antagonist activity"/>
    <property type="evidence" value="ECO:0007669"/>
    <property type="project" value="TreeGrafter"/>
</dbReference>
<dbReference type="Gene3D" id="2.60.120.200">
    <property type="match status" value="1"/>
</dbReference>
<dbReference type="InterPro" id="IPR012373">
    <property type="entry name" value="Ferrdict_sens_TM"/>
</dbReference>
<dbReference type="SMART" id="SM00560">
    <property type="entry name" value="LamGL"/>
    <property type="match status" value="1"/>
</dbReference>
<dbReference type="InterPro" id="IPR006558">
    <property type="entry name" value="LamG-like"/>
</dbReference>
<evidence type="ECO:0000256" key="2">
    <source>
        <dbReference type="ARBA" id="ARBA00023157"/>
    </source>
</evidence>
<accession>A0A7V8V8X3</accession>
<evidence type="ECO:0000313" key="5">
    <source>
        <dbReference type="Proteomes" id="UP000551616"/>
    </source>
</evidence>
<name>A0A7V8V8X3_9BACT</name>
<feature type="domain" description="LamG-like jellyroll fold" evidence="3">
    <location>
        <begin position="388"/>
        <end position="542"/>
    </location>
</feature>
<keyword evidence="1" id="KW-0732">Signal</keyword>
<dbReference type="PANTHER" id="PTHR30273:SF2">
    <property type="entry name" value="PROTEIN FECR"/>
    <property type="match status" value="1"/>
</dbReference>
<dbReference type="RefSeq" id="WP_207398425.1">
    <property type="nucleotide sequence ID" value="NZ_JABRWO010000012.1"/>
</dbReference>
<protein>
    <recommendedName>
        <fullName evidence="3">LamG-like jellyroll fold domain-containing protein</fullName>
    </recommendedName>
</protein>
<reference evidence="4 5" key="1">
    <citation type="submission" date="2020-05" db="EMBL/GenBank/DDBJ databases">
        <title>Bremerella alba sp. nov., a novel planctomycete isolated from the surface of the macroalga Fucus spiralis.</title>
        <authorList>
            <person name="Godinho O."/>
            <person name="Botelho R."/>
            <person name="Albuquerque L."/>
            <person name="Wiegand S."/>
            <person name="Da Costa M.S."/>
            <person name="Lobo-Da-Cunha A."/>
            <person name="Jogler C."/>
            <person name="Lage O.M."/>
        </authorList>
    </citation>
    <scope>NUCLEOTIDE SEQUENCE [LARGE SCALE GENOMIC DNA]</scope>
    <source>
        <strain evidence="4 5">FF15</strain>
    </source>
</reference>
<evidence type="ECO:0000313" key="4">
    <source>
        <dbReference type="EMBL" id="MBA2117046.1"/>
    </source>
</evidence>
<dbReference type="EMBL" id="JABRWO010000012">
    <property type="protein sequence ID" value="MBA2117046.1"/>
    <property type="molecule type" value="Genomic_DNA"/>
</dbReference>
<gene>
    <name evidence="4" type="ORF">HOV93_42400</name>
</gene>
<dbReference type="Gene3D" id="2.60.120.1440">
    <property type="match status" value="1"/>
</dbReference>
<evidence type="ECO:0000259" key="3">
    <source>
        <dbReference type="SMART" id="SM00560"/>
    </source>
</evidence>
<dbReference type="SUPFAM" id="SSF49899">
    <property type="entry name" value="Concanavalin A-like lectins/glucanases"/>
    <property type="match status" value="1"/>
</dbReference>
<dbReference type="AlphaFoldDB" id="A0A7V8V8X3"/>
<keyword evidence="2" id="KW-1015">Disulfide bond</keyword>
<dbReference type="Proteomes" id="UP000551616">
    <property type="component" value="Unassembled WGS sequence"/>
</dbReference>
<sequence length="553" mass="61265">MNAPLNELELLLAEWEADTLTETDLARLQAILQDDPEARSYFLQWQMLTAALDLESHAAPISAVNPLTTIPHRTSVDAKSSWLRTVAAFTLAASILVACVVAWSIFASGTNSGQDEQPLASNPSNAKGSAVQEVTSQGVAILTRLVEPTWPDGQPMRQVGEALNPGTFQLSSGLAQIEFFCGATIVIEGPANIELESSKQARVRQGKIRANVPPAARGFSLNADKLKVVDLGTEFGMAVSLDSVDVQVYDGEVELHPQSQEVRRITTGQSISMDQTGDLIDAPMQPESFIGIPELESLSEKQNRQRYTRWKEWSDAIRSDSRLVTYYAFDRLTDWQRRLACDLIPVDQDLDGAIIGAKVVNGRWPQKSGLEFKQPADRVRVDIPGEFTSLTFSCWTRIDSLDRLFNSLFLTDSYDKGEPHWQILDSGQLYFSVRPVDRASKDGPKDFKALSPSFWNPSLQGKWIHLAVTCDLDSRTITHYLDGRELSRHVVPAQQMPSLAQIGPASIGNWELPTLPDAKFAVRNLNGRIDEFMIFSSALSPNEIQDIFDHGKP</sequence>
<dbReference type="PANTHER" id="PTHR30273">
    <property type="entry name" value="PERIPLASMIC SIGNAL SENSOR AND SIGMA FACTOR ACTIVATOR FECR-RELATED"/>
    <property type="match status" value="1"/>
</dbReference>